<gene>
    <name evidence="2" type="primary">CUNH6orf201</name>
</gene>
<dbReference type="PANTHER" id="PTHR35968">
    <property type="entry name" value="CHROMOSOME 6 C6ORF201 HOMOLOG"/>
    <property type="match status" value="1"/>
</dbReference>
<evidence type="ECO:0000313" key="2">
    <source>
        <dbReference type="Ensembl" id="ENSCLAP00000005448.1"/>
    </source>
</evidence>
<organism evidence="2 3">
    <name type="scientific">Chinchilla lanigera</name>
    <name type="common">Long-tailed chinchilla</name>
    <name type="synonym">Chinchilla villidera</name>
    <dbReference type="NCBI Taxonomy" id="34839"/>
    <lineage>
        <taxon>Eukaryota</taxon>
        <taxon>Metazoa</taxon>
        <taxon>Chordata</taxon>
        <taxon>Craniata</taxon>
        <taxon>Vertebrata</taxon>
        <taxon>Euteleostomi</taxon>
        <taxon>Mammalia</taxon>
        <taxon>Eutheria</taxon>
        <taxon>Euarchontoglires</taxon>
        <taxon>Glires</taxon>
        <taxon>Rodentia</taxon>
        <taxon>Hystricomorpha</taxon>
        <taxon>Chinchillidae</taxon>
        <taxon>Chinchilla</taxon>
    </lineage>
</organism>
<proteinExistence type="predicted"/>
<evidence type="ECO:0000313" key="3">
    <source>
        <dbReference type="Proteomes" id="UP000694398"/>
    </source>
</evidence>
<name>A0A8C2UUH5_CHILA</name>
<dbReference type="Pfam" id="PF15023">
    <property type="entry name" value="DUF4523"/>
    <property type="match status" value="1"/>
</dbReference>
<evidence type="ECO:0008006" key="4">
    <source>
        <dbReference type="Google" id="ProtNLM"/>
    </source>
</evidence>
<dbReference type="SUPFAM" id="SSF54928">
    <property type="entry name" value="RNA-binding domain, RBD"/>
    <property type="match status" value="1"/>
</dbReference>
<dbReference type="GeneTree" id="ENSGT00390000008360"/>
<accession>A0A8C2UUH5</accession>
<dbReference type="PANTHER" id="PTHR35968:SF1">
    <property type="entry name" value="TESTIS EXPRESSED PROTEIN 56"/>
    <property type="match status" value="1"/>
</dbReference>
<reference evidence="2" key="2">
    <citation type="submission" date="2025-09" db="UniProtKB">
        <authorList>
            <consortium name="Ensembl"/>
        </authorList>
    </citation>
    <scope>IDENTIFICATION</scope>
</reference>
<dbReference type="Gene3D" id="3.30.70.330">
    <property type="match status" value="1"/>
</dbReference>
<dbReference type="InterPro" id="IPR027827">
    <property type="entry name" value="Tex56"/>
</dbReference>
<feature type="region of interest" description="Disordered" evidence="1">
    <location>
        <begin position="205"/>
        <end position="247"/>
    </location>
</feature>
<protein>
    <recommendedName>
        <fullName evidence="4">RRM domain-containing protein</fullName>
    </recommendedName>
</protein>
<dbReference type="InterPro" id="IPR012677">
    <property type="entry name" value="Nucleotide-bd_a/b_plait_sf"/>
</dbReference>
<dbReference type="InterPro" id="IPR035979">
    <property type="entry name" value="RBD_domain_sf"/>
</dbReference>
<reference evidence="2" key="1">
    <citation type="submission" date="2025-08" db="UniProtKB">
        <authorList>
            <consortium name="Ensembl"/>
        </authorList>
    </citation>
    <scope>IDENTIFICATION</scope>
</reference>
<dbReference type="AlphaFoldDB" id="A0A8C2UUH5"/>
<evidence type="ECO:0000256" key="1">
    <source>
        <dbReference type="SAM" id="MobiDB-lite"/>
    </source>
</evidence>
<dbReference type="OMA" id="FQCAWQQ"/>
<dbReference type="Proteomes" id="UP000694398">
    <property type="component" value="Unassembled WGS sequence"/>
</dbReference>
<keyword evidence="3" id="KW-1185">Reference proteome</keyword>
<dbReference type="GO" id="GO:0003676">
    <property type="term" value="F:nucleic acid binding"/>
    <property type="evidence" value="ECO:0007669"/>
    <property type="project" value="InterPro"/>
</dbReference>
<dbReference type="Ensembl" id="ENSCLAT00000005546.1">
    <property type="protein sequence ID" value="ENSCLAP00000005448.1"/>
    <property type="gene ID" value="ENSCLAG00000003863.1"/>
</dbReference>
<sequence>MSTTSNNPLVKKFLPVGQKREPKNYARPDVLRRTFETLSNLHKLLPNRMMEMLYSYKSDEDKKKCETADLSGLERILERHHFPPEVNLTPKPSRIPSWKRKAISSVPKMWKECPLWITNSDKPPMCTIEARWRKNAQPHEDLKSVMDQLAAFGPIQSVTTSGRQSAIVVFRDTDAACKAVSAFHNKAPGTMLHCSWQQRFMSKDRAYSEKHTKKTKPKEYNQKTKKKRALQSEAPNRYGGARRGGAKSLSDLHHYRAELLSGAELYKNRVIQYGPSRV</sequence>